<organism evidence="2 3">
    <name type="scientific">Kitasatospora misakiensis</name>
    <dbReference type="NCBI Taxonomy" id="67330"/>
    <lineage>
        <taxon>Bacteria</taxon>
        <taxon>Bacillati</taxon>
        <taxon>Actinomycetota</taxon>
        <taxon>Actinomycetes</taxon>
        <taxon>Kitasatosporales</taxon>
        <taxon>Streptomycetaceae</taxon>
        <taxon>Kitasatospora</taxon>
    </lineage>
</organism>
<evidence type="ECO:0000313" key="3">
    <source>
        <dbReference type="Proteomes" id="UP001595975"/>
    </source>
</evidence>
<name>A0ABW0X759_9ACTN</name>
<feature type="region of interest" description="Disordered" evidence="1">
    <location>
        <begin position="38"/>
        <end position="68"/>
    </location>
</feature>
<feature type="compositionally biased region" description="Low complexity" evidence="1">
    <location>
        <begin position="53"/>
        <end position="68"/>
    </location>
</feature>
<feature type="region of interest" description="Disordered" evidence="1">
    <location>
        <begin position="1"/>
        <end position="21"/>
    </location>
</feature>
<evidence type="ECO:0000313" key="2">
    <source>
        <dbReference type="EMBL" id="MFC5666388.1"/>
    </source>
</evidence>
<evidence type="ECO:0008006" key="4">
    <source>
        <dbReference type="Google" id="ProtNLM"/>
    </source>
</evidence>
<reference evidence="3" key="1">
    <citation type="journal article" date="2019" name="Int. J. Syst. Evol. Microbiol.">
        <title>The Global Catalogue of Microorganisms (GCM) 10K type strain sequencing project: providing services to taxonomists for standard genome sequencing and annotation.</title>
        <authorList>
            <consortium name="The Broad Institute Genomics Platform"/>
            <consortium name="The Broad Institute Genome Sequencing Center for Infectious Disease"/>
            <person name="Wu L."/>
            <person name="Ma J."/>
        </authorList>
    </citation>
    <scope>NUCLEOTIDE SEQUENCE [LARGE SCALE GENOMIC DNA]</scope>
    <source>
        <strain evidence="3">CGMCC 4.1437</strain>
    </source>
</reference>
<proteinExistence type="predicted"/>
<comment type="caution">
    <text evidence="2">The sequence shown here is derived from an EMBL/GenBank/DDBJ whole genome shotgun (WGS) entry which is preliminary data.</text>
</comment>
<evidence type="ECO:0000256" key="1">
    <source>
        <dbReference type="SAM" id="MobiDB-lite"/>
    </source>
</evidence>
<dbReference type="Proteomes" id="UP001595975">
    <property type="component" value="Unassembled WGS sequence"/>
</dbReference>
<protein>
    <recommendedName>
        <fullName evidence="4">Integrase</fullName>
    </recommendedName>
</protein>
<gene>
    <name evidence="2" type="ORF">ACFP3U_25905</name>
</gene>
<accession>A0ABW0X759</accession>
<keyword evidence="3" id="KW-1185">Reference proteome</keyword>
<sequence>MSDADPYTPTPGELVHDRRTGRTGVLMDTIAGKLYLRPPGGGVEWTVRPSHIGRPMSPPGSVGRPSPS</sequence>
<dbReference type="EMBL" id="JBHSOF010000039">
    <property type="protein sequence ID" value="MFC5666388.1"/>
    <property type="molecule type" value="Genomic_DNA"/>
</dbReference>
<dbReference type="RefSeq" id="WP_380228061.1">
    <property type="nucleotide sequence ID" value="NZ_JBHSOF010000039.1"/>
</dbReference>